<proteinExistence type="predicted"/>
<accession>A0ABQ3XR32</accession>
<evidence type="ECO:0000313" key="2">
    <source>
        <dbReference type="Proteomes" id="UP000612282"/>
    </source>
</evidence>
<keyword evidence="2" id="KW-1185">Reference proteome</keyword>
<protein>
    <recommendedName>
        <fullName evidence="3">Transposase</fullName>
    </recommendedName>
</protein>
<evidence type="ECO:0000313" key="1">
    <source>
        <dbReference type="EMBL" id="GID60977.1"/>
    </source>
</evidence>
<organism evidence="1 2">
    <name type="scientific">Actinoplanes couchii</name>
    <dbReference type="NCBI Taxonomy" id="403638"/>
    <lineage>
        <taxon>Bacteria</taxon>
        <taxon>Bacillati</taxon>
        <taxon>Actinomycetota</taxon>
        <taxon>Actinomycetes</taxon>
        <taxon>Micromonosporales</taxon>
        <taxon>Micromonosporaceae</taxon>
        <taxon>Actinoplanes</taxon>
    </lineage>
</organism>
<dbReference type="Proteomes" id="UP000612282">
    <property type="component" value="Unassembled WGS sequence"/>
</dbReference>
<evidence type="ECO:0008006" key="3">
    <source>
        <dbReference type="Google" id="ProtNLM"/>
    </source>
</evidence>
<dbReference type="EMBL" id="BOMG01000117">
    <property type="protein sequence ID" value="GID60977.1"/>
    <property type="molecule type" value="Genomic_DNA"/>
</dbReference>
<sequence>MASDALNRLALVADDIGPPAGATELCWLHANVYRQVSRSLAPVEGRT</sequence>
<dbReference type="RefSeq" id="WP_203808502.1">
    <property type="nucleotide sequence ID" value="NZ_BAAAQE010000047.1"/>
</dbReference>
<comment type="caution">
    <text evidence="1">The sequence shown here is derived from an EMBL/GenBank/DDBJ whole genome shotgun (WGS) entry which is preliminary data.</text>
</comment>
<reference evidence="1 2" key="1">
    <citation type="submission" date="2021-01" db="EMBL/GenBank/DDBJ databases">
        <title>Whole genome shotgun sequence of Actinoplanes couchii NBRC 106145.</title>
        <authorList>
            <person name="Komaki H."/>
            <person name="Tamura T."/>
        </authorList>
    </citation>
    <scope>NUCLEOTIDE SEQUENCE [LARGE SCALE GENOMIC DNA]</scope>
    <source>
        <strain evidence="1 2">NBRC 106145</strain>
    </source>
</reference>
<gene>
    <name evidence="1" type="ORF">Aco03nite_093810</name>
</gene>
<name>A0ABQ3XR32_9ACTN</name>